<feature type="compositionally biased region" description="Polar residues" evidence="1">
    <location>
        <begin position="59"/>
        <end position="71"/>
    </location>
</feature>
<dbReference type="EMBL" id="BQFW01000004">
    <property type="protein sequence ID" value="GJJ70734.1"/>
    <property type="molecule type" value="Genomic_DNA"/>
</dbReference>
<protein>
    <submittedName>
        <fullName evidence="2">Uncharacterized protein</fullName>
    </submittedName>
</protein>
<sequence length="71" mass="7495">MPRKFKNRVDVAFGGSESLFLAVLDDPPAAAFGAGPLDLGDPIQNLEEQPIEQDADESANPNPRTSATGDI</sequence>
<reference evidence="2" key="1">
    <citation type="submission" date="2021-11" db="EMBL/GenBank/DDBJ databases">
        <authorList>
            <person name="Herlambang A."/>
            <person name="Guo Y."/>
            <person name="Takashima Y."/>
            <person name="Nishizawa T."/>
        </authorList>
    </citation>
    <scope>NUCLEOTIDE SEQUENCE</scope>
    <source>
        <strain evidence="2">E1425</strain>
    </source>
</reference>
<comment type="caution">
    <text evidence="2">The sequence shown here is derived from an EMBL/GenBank/DDBJ whole genome shotgun (WGS) entry which is preliminary data.</text>
</comment>
<evidence type="ECO:0000313" key="2">
    <source>
        <dbReference type="EMBL" id="GJJ70734.1"/>
    </source>
</evidence>
<dbReference type="Proteomes" id="UP000827284">
    <property type="component" value="Unassembled WGS sequence"/>
</dbReference>
<feature type="compositionally biased region" description="Low complexity" evidence="1">
    <location>
        <begin position="32"/>
        <end position="41"/>
    </location>
</feature>
<gene>
    <name evidence="2" type="ORF">EMPS_03084</name>
</gene>
<evidence type="ECO:0000313" key="3">
    <source>
        <dbReference type="Proteomes" id="UP000827284"/>
    </source>
</evidence>
<keyword evidence="3" id="KW-1185">Reference proteome</keyword>
<organism evidence="2 3">
    <name type="scientific">Entomortierella parvispora</name>
    <dbReference type="NCBI Taxonomy" id="205924"/>
    <lineage>
        <taxon>Eukaryota</taxon>
        <taxon>Fungi</taxon>
        <taxon>Fungi incertae sedis</taxon>
        <taxon>Mucoromycota</taxon>
        <taxon>Mortierellomycotina</taxon>
        <taxon>Mortierellomycetes</taxon>
        <taxon>Mortierellales</taxon>
        <taxon>Mortierellaceae</taxon>
        <taxon>Entomortierella</taxon>
    </lineage>
</organism>
<feature type="region of interest" description="Disordered" evidence="1">
    <location>
        <begin position="32"/>
        <end position="71"/>
    </location>
</feature>
<dbReference type="AlphaFoldDB" id="A0A9P3LUA8"/>
<accession>A0A9P3LUA8</accession>
<proteinExistence type="predicted"/>
<name>A0A9P3LUA8_9FUNG</name>
<reference evidence="2" key="2">
    <citation type="journal article" date="2022" name="Microbiol. Resour. Announc.">
        <title>Whole-Genome Sequence of Entomortierella parvispora E1425, a Mucoromycotan Fungus Associated with Burkholderiaceae-Related Endosymbiotic Bacteria.</title>
        <authorList>
            <person name="Herlambang A."/>
            <person name="Guo Y."/>
            <person name="Takashima Y."/>
            <person name="Narisawa K."/>
            <person name="Ohta H."/>
            <person name="Nishizawa T."/>
        </authorList>
    </citation>
    <scope>NUCLEOTIDE SEQUENCE</scope>
    <source>
        <strain evidence="2">E1425</strain>
    </source>
</reference>
<evidence type="ECO:0000256" key="1">
    <source>
        <dbReference type="SAM" id="MobiDB-lite"/>
    </source>
</evidence>